<evidence type="ECO:0000259" key="2">
    <source>
        <dbReference type="Pfam" id="PF13349"/>
    </source>
</evidence>
<reference evidence="3 4" key="1">
    <citation type="submission" date="2015-09" db="EMBL/GenBank/DDBJ databases">
        <authorList>
            <consortium name="Pathogen Informatics"/>
        </authorList>
    </citation>
    <scope>NUCLEOTIDE SEQUENCE [LARGE SCALE GENOMIC DNA]</scope>
    <source>
        <strain evidence="3 4">2789STDY5608849</strain>
    </source>
</reference>
<keyword evidence="1" id="KW-0732">Signal</keyword>
<organism evidence="3 4">
    <name type="scientific">Fusicatenibacter saccharivorans</name>
    <dbReference type="NCBI Taxonomy" id="1150298"/>
    <lineage>
        <taxon>Bacteria</taxon>
        <taxon>Bacillati</taxon>
        <taxon>Bacillota</taxon>
        <taxon>Clostridia</taxon>
        <taxon>Lachnospirales</taxon>
        <taxon>Lachnospiraceae</taxon>
        <taxon>Fusicatenibacter</taxon>
    </lineage>
</organism>
<name>A0A174AVL0_9FIRM</name>
<feature type="signal peptide" evidence="1">
    <location>
        <begin position="1"/>
        <end position="28"/>
    </location>
</feature>
<gene>
    <name evidence="3" type="ORF">ERS852406_00917</name>
</gene>
<dbReference type="GeneID" id="79856828"/>
<feature type="chain" id="PRO_5039496026" description="DUF4097 domain-containing protein" evidence="1">
    <location>
        <begin position="29"/>
        <end position="309"/>
    </location>
</feature>
<accession>A0A174AVL0</accession>
<protein>
    <recommendedName>
        <fullName evidence="2">DUF4097 domain-containing protein</fullName>
    </recommendedName>
</protein>
<proteinExistence type="predicted"/>
<evidence type="ECO:0000256" key="1">
    <source>
        <dbReference type="SAM" id="SignalP"/>
    </source>
</evidence>
<sequence>MKKWTKTALLTGCACCIAGAVLMFSGWASGGKAYAETYDLNAMSGSAKKEDGISTQEKIKLDDFDELQADLTIGDLNILPSGDDSCYLAWRIPSKKGETAVEYRVRDGVLSIEETSAVSDTIYINIDFTEEILSGGKQSETGVILYVPEKKVLKKIEVTMGFGDVQMNGIQAESGRLQNADGDITLFGCDMQNIKCKADYGDVELKSGTWENGSITLEDGDAKIQNTKLSGDVSVENSYGDIELELGKKDLERLEITAKTDFGEIDVPDTMENLMQKEEDEQSFSYVPDQAAGRITLMTKDGDISLEND</sequence>
<dbReference type="Pfam" id="PF13349">
    <property type="entry name" value="DUF4097"/>
    <property type="match status" value="1"/>
</dbReference>
<feature type="domain" description="DUF4097" evidence="2">
    <location>
        <begin position="91"/>
        <end position="306"/>
    </location>
</feature>
<evidence type="ECO:0000313" key="3">
    <source>
        <dbReference type="EMBL" id="CUN92193.1"/>
    </source>
</evidence>
<dbReference type="EMBL" id="CYYV01000004">
    <property type="protein sequence ID" value="CUN92193.1"/>
    <property type="molecule type" value="Genomic_DNA"/>
</dbReference>
<dbReference type="AlphaFoldDB" id="A0A174AVL0"/>
<dbReference type="Gene3D" id="2.160.20.120">
    <property type="match status" value="1"/>
</dbReference>
<evidence type="ECO:0000313" key="4">
    <source>
        <dbReference type="Proteomes" id="UP000095706"/>
    </source>
</evidence>
<dbReference type="RefSeq" id="WP_055226691.1">
    <property type="nucleotide sequence ID" value="NZ_CYYV01000004.1"/>
</dbReference>
<dbReference type="InterPro" id="IPR025164">
    <property type="entry name" value="Toastrack_DUF4097"/>
</dbReference>
<dbReference type="Proteomes" id="UP000095706">
    <property type="component" value="Unassembled WGS sequence"/>
</dbReference>